<protein>
    <submittedName>
        <fullName evidence="1">Uncharacterized protein</fullName>
    </submittedName>
</protein>
<accession>A0ABX5DLW0</accession>
<evidence type="ECO:0000313" key="1">
    <source>
        <dbReference type="EMBL" id="PRT35327.1"/>
    </source>
</evidence>
<comment type="caution">
    <text evidence="1">The sequence shown here is derived from an EMBL/GenBank/DDBJ whole genome shotgun (WGS) entry which is preliminary data.</text>
</comment>
<reference evidence="1 2" key="1">
    <citation type="submission" date="2018-03" db="EMBL/GenBank/DDBJ databases">
        <title>Genotypic and phenotypic analysis of antagonistic Bacillus spp. isolated from rhizosphere soil of plants in Tibet.</title>
        <authorList>
            <person name="Borriss R."/>
            <person name="Lasch P."/>
            <person name="Wu L."/>
            <person name="Wu H."/>
            <person name="Gao X."/>
        </authorList>
    </citation>
    <scope>NUCLEOTIDE SEQUENCE [LARGE SCALE GENOMIC DNA]</scope>
    <source>
        <strain evidence="1 2">NMSW16</strain>
    </source>
</reference>
<keyword evidence="2" id="KW-1185">Reference proteome</keyword>
<gene>
    <name evidence="1" type="ORF">C6357_29480</name>
</gene>
<dbReference type="Proteomes" id="UP000239236">
    <property type="component" value="Unassembled WGS sequence"/>
</dbReference>
<proteinExistence type="predicted"/>
<sequence length="67" mass="7649">MKTKLNIGMKSGKAFHVENVTFENSRKKASNFQEWVESLELDGKGHLVFNDLSVAMSEIEYLQEVKS</sequence>
<evidence type="ECO:0000313" key="2">
    <source>
        <dbReference type="Proteomes" id="UP000239236"/>
    </source>
</evidence>
<name>A0ABX5DLW0_9BACI</name>
<dbReference type="RefSeq" id="WP_106102883.1">
    <property type="nucleotide sequence ID" value="NZ_PVRR01000017.1"/>
</dbReference>
<organism evidence="1 2">
    <name type="scientific">Bacillus wiedmannii</name>
    <dbReference type="NCBI Taxonomy" id="1890302"/>
    <lineage>
        <taxon>Bacteria</taxon>
        <taxon>Bacillati</taxon>
        <taxon>Bacillota</taxon>
        <taxon>Bacilli</taxon>
        <taxon>Bacillales</taxon>
        <taxon>Bacillaceae</taxon>
        <taxon>Bacillus</taxon>
        <taxon>Bacillus cereus group</taxon>
    </lineage>
</organism>
<dbReference type="EMBL" id="PVRR01000017">
    <property type="protein sequence ID" value="PRT35327.1"/>
    <property type="molecule type" value="Genomic_DNA"/>
</dbReference>